<gene>
    <name evidence="2" type="ORF">Q73A0000_04930</name>
</gene>
<feature type="transmembrane region" description="Helical" evidence="1">
    <location>
        <begin position="100"/>
        <end position="118"/>
    </location>
</feature>
<organism evidence="2 3">
    <name type="scientific">Kaistella flava</name>
    <name type="common">ex Peng et al. 2021</name>
    <dbReference type="NCBI Taxonomy" id="2038776"/>
    <lineage>
        <taxon>Bacteria</taxon>
        <taxon>Pseudomonadati</taxon>
        <taxon>Bacteroidota</taxon>
        <taxon>Flavobacteriia</taxon>
        <taxon>Flavobacteriales</taxon>
        <taxon>Weeksellaceae</taxon>
        <taxon>Chryseobacterium group</taxon>
        <taxon>Kaistella</taxon>
    </lineage>
</organism>
<evidence type="ECO:0000313" key="2">
    <source>
        <dbReference type="EMBL" id="QOW09757.1"/>
    </source>
</evidence>
<dbReference type="Proteomes" id="UP000594195">
    <property type="component" value="Chromosome"/>
</dbReference>
<keyword evidence="3" id="KW-1185">Reference proteome</keyword>
<evidence type="ECO:0000256" key="1">
    <source>
        <dbReference type="SAM" id="Phobius"/>
    </source>
</evidence>
<feature type="transmembrane region" description="Helical" evidence="1">
    <location>
        <begin position="70"/>
        <end position="88"/>
    </location>
</feature>
<name>A0A7M2Y687_9FLAO</name>
<dbReference type="AlphaFoldDB" id="A0A7M2Y687"/>
<accession>A0A7M2Y687</accession>
<keyword evidence="1" id="KW-1133">Transmembrane helix</keyword>
<feature type="transmembrane region" description="Helical" evidence="1">
    <location>
        <begin position="5"/>
        <end position="26"/>
    </location>
</feature>
<evidence type="ECO:0008006" key="4">
    <source>
        <dbReference type="Google" id="ProtNLM"/>
    </source>
</evidence>
<dbReference type="KEGG" id="kfa:Q73A0000_04930"/>
<feature type="transmembrane region" description="Helical" evidence="1">
    <location>
        <begin position="38"/>
        <end position="63"/>
    </location>
</feature>
<evidence type="ECO:0000313" key="3">
    <source>
        <dbReference type="Proteomes" id="UP000594195"/>
    </source>
</evidence>
<dbReference type="PANTHER" id="PTHR36974:SF1">
    <property type="entry name" value="DOXX FAMILY MEMBRANE PROTEIN"/>
    <property type="match status" value="1"/>
</dbReference>
<protein>
    <recommendedName>
        <fullName evidence="4">DoxX family protein</fullName>
    </recommendedName>
</protein>
<proteinExistence type="predicted"/>
<dbReference type="EMBL" id="CP040442">
    <property type="protein sequence ID" value="QOW09757.1"/>
    <property type="molecule type" value="Genomic_DNA"/>
</dbReference>
<reference evidence="2 3" key="1">
    <citation type="submission" date="2019-05" db="EMBL/GenBank/DDBJ databases">
        <title>Chryseobacterium sp. isolated from King George Island, maritime Antarctica.</title>
        <authorList>
            <person name="Peng X."/>
        </authorList>
    </citation>
    <scope>NUCLEOTIDE SEQUENCE [LARGE SCALE GENOMIC DNA]</scope>
    <source>
        <strain evidence="2 3">7-3A</strain>
    </source>
</reference>
<keyword evidence="1" id="KW-0472">Membrane</keyword>
<keyword evidence="1" id="KW-0812">Transmembrane</keyword>
<dbReference type="PANTHER" id="PTHR36974">
    <property type="entry name" value="MEMBRANE PROTEIN-RELATED"/>
    <property type="match status" value="1"/>
</dbReference>
<dbReference type="RefSeq" id="WP_193812971.1">
    <property type="nucleotide sequence ID" value="NZ_CP040442.1"/>
</dbReference>
<sequence length="128" mass="14685">MRVIFWVIVSILLAVVMMVAGVYHLWNPEFYVPIVPSFLPFPLAIVYLSGMVELLLGIVTLFLNQKYTKYGMLGIFGLMVIFLPLHIADALKDQPVIGSHMVAYFRLVIQFVLIWLSWKSYKFTSLAK</sequence>